<protein>
    <submittedName>
        <fullName evidence="2">Uncharacterized protein</fullName>
    </submittedName>
</protein>
<organism evidence="2 3">
    <name type="scientific">Armillaria tabescens</name>
    <name type="common">Ringless honey mushroom</name>
    <name type="synonym">Agaricus tabescens</name>
    <dbReference type="NCBI Taxonomy" id="1929756"/>
    <lineage>
        <taxon>Eukaryota</taxon>
        <taxon>Fungi</taxon>
        <taxon>Dikarya</taxon>
        <taxon>Basidiomycota</taxon>
        <taxon>Agaricomycotina</taxon>
        <taxon>Agaricomycetes</taxon>
        <taxon>Agaricomycetidae</taxon>
        <taxon>Agaricales</taxon>
        <taxon>Marasmiineae</taxon>
        <taxon>Physalacriaceae</taxon>
        <taxon>Desarmillaria</taxon>
    </lineage>
</organism>
<dbReference type="Proteomes" id="UP001175211">
    <property type="component" value="Unassembled WGS sequence"/>
</dbReference>
<comment type="caution">
    <text evidence="2">The sequence shown here is derived from an EMBL/GenBank/DDBJ whole genome shotgun (WGS) entry which is preliminary data.</text>
</comment>
<reference evidence="2" key="1">
    <citation type="submission" date="2023-06" db="EMBL/GenBank/DDBJ databases">
        <authorList>
            <consortium name="Lawrence Berkeley National Laboratory"/>
            <person name="Ahrendt S."/>
            <person name="Sahu N."/>
            <person name="Indic B."/>
            <person name="Wong-Bajracharya J."/>
            <person name="Merenyi Z."/>
            <person name="Ke H.-M."/>
            <person name="Monk M."/>
            <person name="Kocsube S."/>
            <person name="Drula E."/>
            <person name="Lipzen A."/>
            <person name="Balint B."/>
            <person name="Henrissat B."/>
            <person name="Andreopoulos B."/>
            <person name="Martin F.M."/>
            <person name="Harder C.B."/>
            <person name="Rigling D."/>
            <person name="Ford K.L."/>
            <person name="Foster G.D."/>
            <person name="Pangilinan J."/>
            <person name="Papanicolaou A."/>
            <person name="Barry K."/>
            <person name="LaButti K."/>
            <person name="Viragh M."/>
            <person name="Koriabine M."/>
            <person name="Yan M."/>
            <person name="Riley R."/>
            <person name="Champramary S."/>
            <person name="Plett K.L."/>
            <person name="Tsai I.J."/>
            <person name="Slot J."/>
            <person name="Sipos G."/>
            <person name="Plett J."/>
            <person name="Nagy L.G."/>
            <person name="Grigoriev I.V."/>
        </authorList>
    </citation>
    <scope>NUCLEOTIDE SEQUENCE</scope>
    <source>
        <strain evidence="2">CCBAS 213</strain>
    </source>
</reference>
<dbReference type="GeneID" id="85353425"/>
<keyword evidence="3" id="KW-1185">Reference proteome</keyword>
<accession>A0AA39K0R5</accession>
<evidence type="ECO:0000256" key="1">
    <source>
        <dbReference type="SAM" id="MobiDB-lite"/>
    </source>
</evidence>
<sequence length="263" mass="29366">MVFSATGGRQPRCSFAPSFRLNANTPLQRTTSLPSPVTPSVSLPSSLMSPAGILLEPFRFNHNPLQSLHQNVQQALATSSSPQIINPAAFEHTPHDEDIDGFCSQSMTPVNDDFLLPKTPDQSNYPPDPSHSDLVGLHQLAATTQATLSQFKGPDTNSGGVFTEFQRHFFRETSKQFEKLLDIFWANPKAKAKFSEWMLPHAVSMVKNCVHDEMEQAKPYFRTSTDEMMPEFLATWNIQNKVSLINMDTPNTLLKPCITNEMV</sequence>
<evidence type="ECO:0000313" key="2">
    <source>
        <dbReference type="EMBL" id="KAK0452172.1"/>
    </source>
</evidence>
<feature type="region of interest" description="Disordered" evidence="1">
    <location>
        <begin position="113"/>
        <end position="134"/>
    </location>
</feature>
<proteinExistence type="predicted"/>
<gene>
    <name evidence="2" type="ORF">EV420DRAFT_1482256</name>
</gene>
<evidence type="ECO:0000313" key="3">
    <source>
        <dbReference type="Proteomes" id="UP001175211"/>
    </source>
</evidence>
<dbReference type="RefSeq" id="XP_060328006.1">
    <property type="nucleotide sequence ID" value="XM_060469877.1"/>
</dbReference>
<name>A0AA39K0R5_ARMTA</name>
<dbReference type="AlphaFoldDB" id="A0AA39K0R5"/>
<dbReference type="EMBL" id="JAUEPS010000031">
    <property type="protein sequence ID" value="KAK0452172.1"/>
    <property type="molecule type" value="Genomic_DNA"/>
</dbReference>